<feature type="region of interest" description="Disordered" evidence="5">
    <location>
        <begin position="1"/>
        <end position="47"/>
    </location>
</feature>
<name>A0A9K3PEE3_9STRA</name>
<dbReference type="AlphaFoldDB" id="A0A9K3PEE3"/>
<dbReference type="CDD" id="cd24003">
    <property type="entry name" value="ASKHA_NBD_GDA1_CD39_NTPase"/>
    <property type="match status" value="1"/>
</dbReference>
<reference evidence="7" key="1">
    <citation type="journal article" date="2021" name="Sci. Rep.">
        <title>Diploid genomic architecture of Nitzschia inconspicua, an elite biomass production diatom.</title>
        <authorList>
            <person name="Oliver A."/>
            <person name="Podell S."/>
            <person name="Pinowska A."/>
            <person name="Traller J.C."/>
            <person name="Smith S.R."/>
            <person name="McClure R."/>
            <person name="Beliaev A."/>
            <person name="Bohutskyi P."/>
            <person name="Hill E.A."/>
            <person name="Rabines A."/>
            <person name="Zheng H."/>
            <person name="Allen L.Z."/>
            <person name="Kuo A."/>
            <person name="Grigoriev I.V."/>
            <person name="Allen A.E."/>
            <person name="Hazlebeck D."/>
            <person name="Allen E.E."/>
        </authorList>
    </citation>
    <scope>NUCLEOTIDE SEQUENCE</scope>
    <source>
        <strain evidence="7">Hildebrandi</strain>
    </source>
</reference>
<evidence type="ECO:0000256" key="6">
    <source>
        <dbReference type="SAM" id="Phobius"/>
    </source>
</evidence>
<keyword evidence="4" id="KW-0067">ATP-binding</keyword>
<organism evidence="7 8">
    <name type="scientific">Nitzschia inconspicua</name>
    <dbReference type="NCBI Taxonomy" id="303405"/>
    <lineage>
        <taxon>Eukaryota</taxon>
        <taxon>Sar</taxon>
        <taxon>Stramenopiles</taxon>
        <taxon>Ochrophyta</taxon>
        <taxon>Bacillariophyta</taxon>
        <taxon>Bacillariophyceae</taxon>
        <taxon>Bacillariophycidae</taxon>
        <taxon>Bacillariales</taxon>
        <taxon>Bacillariaceae</taxon>
        <taxon>Nitzschia</taxon>
    </lineage>
</organism>
<feature type="compositionally biased region" description="Polar residues" evidence="5">
    <location>
        <begin position="1"/>
        <end position="14"/>
    </location>
</feature>
<dbReference type="InterPro" id="IPR000407">
    <property type="entry name" value="GDA1_CD39_NTPase"/>
</dbReference>
<protein>
    <submittedName>
        <fullName evidence="7">GDA1/CD39 nucleoside phosphatase family protein</fullName>
    </submittedName>
</protein>
<feature type="transmembrane region" description="Helical" evidence="6">
    <location>
        <begin position="583"/>
        <end position="602"/>
    </location>
</feature>
<dbReference type="EMBL" id="JAGRRH010000023">
    <property type="protein sequence ID" value="KAG7344383.1"/>
    <property type="molecule type" value="Genomic_DNA"/>
</dbReference>
<dbReference type="GO" id="GO:0005524">
    <property type="term" value="F:ATP binding"/>
    <property type="evidence" value="ECO:0007669"/>
    <property type="project" value="UniProtKB-KW"/>
</dbReference>
<dbReference type="PANTHER" id="PTHR11782">
    <property type="entry name" value="ADENOSINE/GUANOSINE DIPHOSPHATASE"/>
    <property type="match status" value="1"/>
</dbReference>
<keyword evidence="6" id="KW-0812">Transmembrane</keyword>
<keyword evidence="8" id="KW-1185">Reference proteome</keyword>
<dbReference type="OrthoDB" id="6372431at2759"/>
<evidence type="ECO:0000313" key="7">
    <source>
        <dbReference type="EMBL" id="KAG7344383.1"/>
    </source>
</evidence>
<sequence length="619" mass="69536">MTPTSEIGSELNSNEAKHPLEATKSWELHVDRRQSSNSAEPAPPRRILKKFKSVKSDEGENGVFEYSQTNNLDVDFEISHKPQKGKIPKAGGSTMHGMMIDAGSQGTRIHIYEFDNRVLHNREEILAAANGEMLSIPRSNSRWTDKFKPGLDVFASYQDEKELTEKVSAYLGPLIQFAKQVLKDKQDDWKLFPIYLKATGGLRTLPTPDRVRLINVVRKLFRDDSFNPFSFEDERARVISGEEEGAYGWVAVNYIKGTLVEQSLGAGTVLNPQMTYGMVEMGGASTQIGFFENNGDVMANLFKLQLGGARHWNIYTHSFLYFGVNGAWSRLNAALLWKLHTKVNPCLPVGSSVNFESWIRMNENNHFLPRSSPESTPYSATMFNNVTDFDQCSQLTFQMLRTSANEDWVEFSHDGDCSFAGVYQPPLPREQSSVDEFIATSNYADIFAFLKLGERASISKLHEAAKRVCLLDWQSLQIYNKNLTDPITDDYELSQFCFRSIFAYQILRNGYGFADDFEITAVDVLKGQKLGWALGSILYEINTLPWKFHPKVKVKGPKGSSRWTLLGASPVALLPFRGVTTSFASLSICVMAIGIATALIALRTGRRVHYEVIGSARTR</sequence>
<keyword evidence="2" id="KW-0378">Hydrolase</keyword>
<dbReference type="GO" id="GO:0009134">
    <property type="term" value="P:nucleoside diphosphate catabolic process"/>
    <property type="evidence" value="ECO:0007669"/>
    <property type="project" value="TreeGrafter"/>
</dbReference>
<evidence type="ECO:0000256" key="1">
    <source>
        <dbReference type="ARBA" id="ARBA00009283"/>
    </source>
</evidence>
<keyword evidence="6" id="KW-0472">Membrane</keyword>
<dbReference type="PROSITE" id="PS01238">
    <property type="entry name" value="GDA1_CD39_NTPASE"/>
    <property type="match status" value="1"/>
</dbReference>
<dbReference type="GO" id="GO:0016020">
    <property type="term" value="C:membrane"/>
    <property type="evidence" value="ECO:0007669"/>
    <property type="project" value="TreeGrafter"/>
</dbReference>
<keyword evidence="6" id="KW-1133">Transmembrane helix</keyword>
<comment type="similarity">
    <text evidence="1">Belongs to the GDA1/CD39 NTPase family.</text>
</comment>
<feature type="active site" description="Proton acceptor" evidence="3">
    <location>
        <position position="244"/>
    </location>
</feature>
<feature type="binding site" evidence="4">
    <location>
        <begin position="283"/>
        <end position="287"/>
    </location>
    <ligand>
        <name>ATP</name>
        <dbReference type="ChEBI" id="CHEBI:30616"/>
    </ligand>
</feature>
<comment type="caution">
    <text evidence="7">The sequence shown here is derived from an EMBL/GenBank/DDBJ whole genome shotgun (WGS) entry which is preliminary data.</text>
</comment>
<dbReference type="Proteomes" id="UP000693970">
    <property type="component" value="Unassembled WGS sequence"/>
</dbReference>
<dbReference type="GO" id="GO:0017110">
    <property type="term" value="F:nucleoside diphosphate phosphatase activity"/>
    <property type="evidence" value="ECO:0007669"/>
    <property type="project" value="TreeGrafter"/>
</dbReference>
<evidence type="ECO:0000256" key="5">
    <source>
        <dbReference type="SAM" id="MobiDB-lite"/>
    </source>
</evidence>
<proteinExistence type="inferred from homology"/>
<reference evidence="7" key="2">
    <citation type="submission" date="2021-04" db="EMBL/GenBank/DDBJ databases">
        <authorList>
            <person name="Podell S."/>
        </authorList>
    </citation>
    <scope>NUCLEOTIDE SEQUENCE</scope>
    <source>
        <strain evidence="7">Hildebrandi</strain>
    </source>
</reference>
<evidence type="ECO:0000256" key="2">
    <source>
        <dbReference type="ARBA" id="ARBA00022801"/>
    </source>
</evidence>
<evidence type="ECO:0000313" key="8">
    <source>
        <dbReference type="Proteomes" id="UP000693970"/>
    </source>
</evidence>
<gene>
    <name evidence="7" type="ORF">IV203_022391</name>
</gene>
<accession>A0A9K3PEE3</accession>
<dbReference type="Pfam" id="PF01150">
    <property type="entry name" value="GDA1_CD39"/>
    <property type="match status" value="1"/>
</dbReference>
<evidence type="ECO:0000256" key="3">
    <source>
        <dbReference type="PIRSR" id="PIRSR600407-1"/>
    </source>
</evidence>
<keyword evidence="4" id="KW-0547">Nucleotide-binding</keyword>
<evidence type="ECO:0000256" key="4">
    <source>
        <dbReference type="PIRSR" id="PIRSR600407-2"/>
    </source>
</evidence>
<feature type="compositionally biased region" description="Basic and acidic residues" evidence="5">
    <location>
        <begin position="15"/>
        <end position="34"/>
    </location>
</feature>
<dbReference type="PANTHER" id="PTHR11782:SF83">
    <property type="entry name" value="GUANOSINE-DIPHOSPHATASE"/>
    <property type="match status" value="1"/>
</dbReference>